<dbReference type="AlphaFoldDB" id="I7GL23"/>
<evidence type="ECO:0000313" key="2">
    <source>
        <dbReference type="EMBL" id="BAE89164.1"/>
    </source>
</evidence>
<sequence length="80" mass="8720">MREHVMPRWGCQDAVGAVADRRTRSPAERHPEQAHRRAGEGHQGDESRLPGRSSPALALGVLEPELLSRSVSCCQPTPSP</sequence>
<evidence type="ECO:0000256" key="1">
    <source>
        <dbReference type="SAM" id="MobiDB-lite"/>
    </source>
</evidence>
<reference evidence="2" key="1">
    <citation type="journal article" date="2007" name="PLoS Biol.">
        <title>Rate of evolution in brain-expressed genes in humans and other primates.</title>
        <authorList>
            <person name="Wang H.-Y."/>
            <person name="Chien H.-C."/>
            <person name="Osada N."/>
            <person name="Hashimoto K."/>
            <person name="Sugano S."/>
            <person name="Gojobori T."/>
            <person name="Chou C.-K."/>
            <person name="Tsai S.-F."/>
            <person name="Wu C.-I."/>
            <person name="Shen C.-K.J."/>
        </authorList>
    </citation>
    <scope>NUCLEOTIDE SEQUENCE</scope>
</reference>
<feature type="region of interest" description="Disordered" evidence="1">
    <location>
        <begin position="15"/>
        <end position="55"/>
    </location>
</feature>
<proteinExistence type="evidence at transcript level"/>
<protein>
    <submittedName>
        <fullName evidence="2">Macaca fascicularis brain cDNA, clone: QflA-16663</fullName>
    </submittedName>
</protein>
<dbReference type="OMA" id="HPGDESC"/>
<name>I7GL23_MACFA</name>
<dbReference type="EMBL" id="AB172102">
    <property type="protein sequence ID" value="BAE89164.1"/>
    <property type="molecule type" value="mRNA"/>
</dbReference>
<dbReference type="VEuPathDB" id="HostDB:ENSMFAG00000013501"/>
<accession>I7GL23</accession>
<feature type="compositionally biased region" description="Basic and acidic residues" evidence="1">
    <location>
        <begin position="19"/>
        <end position="49"/>
    </location>
</feature>
<organism evidence="2">
    <name type="scientific">Macaca fascicularis</name>
    <name type="common">Crab-eating macaque</name>
    <name type="synonym">Cynomolgus monkey</name>
    <dbReference type="NCBI Taxonomy" id="9541"/>
    <lineage>
        <taxon>Eukaryota</taxon>
        <taxon>Metazoa</taxon>
        <taxon>Chordata</taxon>
        <taxon>Craniata</taxon>
        <taxon>Vertebrata</taxon>
        <taxon>Euteleostomi</taxon>
        <taxon>Mammalia</taxon>
        <taxon>Eutheria</taxon>
        <taxon>Euarchontoglires</taxon>
        <taxon>Primates</taxon>
        <taxon>Haplorrhini</taxon>
        <taxon>Catarrhini</taxon>
        <taxon>Cercopithecidae</taxon>
        <taxon>Cercopithecinae</taxon>
        <taxon>Macaca</taxon>
    </lineage>
</organism>